<accession>A0A2K5ASN9</accession>
<keyword evidence="1" id="KW-0472">Membrane</keyword>
<dbReference type="AlphaFoldDB" id="A0A2K5ASN9"/>
<dbReference type="InterPro" id="IPR002849">
    <property type="entry name" value="DUF131"/>
</dbReference>
<dbReference type="RefSeq" id="WP_103286728.1">
    <property type="nucleotide sequence ID" value="NZ_LT981265.1"/>
</dbReference>
<dbReference type="KEGG" id="ncv:NCAV_1492"/>
<proteinExistence type="predicted"/>
<keyword evidence="3" id="KW-1185">Reference proteome</keyword>
<dbReference type="EMBL" id="LT981265">
    <property type="protein sequence ID" value="SPC34658.1"/>
    <property type="molecule type" value="Genomic_DNA"/>
</dbReference>
<feature type="transmembrane region" description="Helical" evidence="1">
    <location>
        <begin position="57"/>
        <end position="75"/>
    </location>
</feature>
<dbReference type="Proteomes" id="UP000236248">
    <property type="component" value="Chromosome NCAV"/>
</dbReference>
<evidence type="ECO:0008006" key="4">
    <source>
        <dbReference type="Google" id="ProtNLM"/>
    </source>
</evidence>
<name>A0A2K5ASN9_9ARCH</name>
<feature type="transmembrane region" description="Helical" evidence="1">
    <location>
        <begin position="6"/>
        <end position="27"/>
    </location>
</feature>
<protein>
    <recommendedName>
        <fullName evidence="4">DUF131 domain-containing protein</fullName>
    </recommendedName>
</protein>
<keyword evidence="1" id="KW-0812">Transmembrane</keyword>
<evidence type="ECO:0000313" key="3">
    <source>
        <dbReference type="Proteomes" id="UP000236248"/>
    </source>
</evidence>
<dbReference type="GeneID" id="41595481"/>
<sequence length="78" mass="8574">MVMDARLLVFIGFALVLIGMIIVAFAMLRRAGSLQGRSMGFILLGPIPIVWQGSRSLLLIVPIALLIAIIFFIMVSMR</sequence>
<keyword evidence="1" id="KW-1133">Transmembrane helix</keyword>
<evidence type="ECO:0000256" key="1">
    <source>
        <dbReference type="SAM" id="Phobius"/>
    </source>
</evidence>
<dbReference type="NCBIfam" id="TIGR00304">
    <property type="entry name" value="TIGR00304 family membrane protein"/>
    <property type="match status" value="1"/>
</dbReference>
<evidence type="ECO:0000313" key="2">
    <source>
        <dbReference type="EMBL" id="SPC34658.1"/>
    </source>
</evidence>
<reference evidence="3" key="1">
    <citation type="submission" date="2018-01" db="EMBL/GenBank/DDBJ databases">
        <authorList>
            <person name="Kerou L M."/>
        </authorList>
    </citation>
    <scope>NUCLEOTIDE SEQUENCE [LARGE SCALE GENOMIC DNA]</scope>
    <source>
        <strain evidence="3">SCU2</strain>
    </source>
</reference>
<gene>
    <name evidence="2" type="ORF">NCAV_1492</name>
</gene>
<organism evidence="2 3">
    <name type="scientific">Candidatus Nitrosocaldus cavascurensis</name>
    <dbReference type="NCBI Taxonomy" id="2058097"/>
    <lineage>
        <taxon>Archaea</taxon>
        <taxon>Nitrososphaerota</taxon>
        <taxon>Nitrososphaeria</taxon>
        <taxon>Candidatus Nitrosocaldales</taxon>
        <taxon>Candidatus Nitrosocaldaceae</taxon>
        <taxon>Candidatus Nitrosocaldus</taxon>
    </lineage>
</organism>